<organism evidence="2 3">
    <name type="scientific">Oxytricha trifallax</name>
    <dbReference type="NCBI Taxonomy" id="1172189"/>
    <lineage>
        <taxon>Eukaryota</taxon>
        <taxon>Sar</taxon>
        <taxon>Alveolata</taxon>
        <taxon>Ciliophora</taxon>
        <taxon>Intramacronucleata</taxon>
        <taxon>Spirotrichea</taxon>
        <taxon>Stichotrichia</taxon>
        <taxon>Sporadotrichida</taxon>
        <taxon>Oxytrichidae</taxon>
        <taxon>Oxytrichinae</taxon>
        <taxon>Oxytricha</taxon>
    </lineage>
</organism>
<sequence>MIWDQANLERETYSACRNHQDQRWEQMVLRKEWQSELEQQLEKLQISISELIESMQELENVLLSYKSSQPPMKKEESETTNELEIDKTKPKEASRDADDDIRKEGCDIDNQEELGHKILN</sequence>
<keyword evidence="3" id="KW-1185">Reference proteome</keyword>
<dbReference type="EMBL" id="ARYC01000062">
    <property type="protein sequence ID" value="KEJ83172.1"/>
    <property type="molecule type" value="Genomic_DNA"/>
</dbReference>
<proteinExistence type="predicted"/>
<feature type="compositionally biased region" description="Basic and acidic residues" evidence="1">
    <location>
        <begin position="84"/>
        <end position="106"/>
    </location>
</feature>
<evidence type="ECO:0000313" key="2">
    <source>
        <dbReference type="EMBL" id="KEJ83172.1"/>
    </source>
</evidence>
<accession>A0A073ICP5</accession>
<evidence type="ECO:0000313" key="3">
    <source>
        <dbReference type="Proteomes" id="UP000053232"/>
    </source>
</evidence>
<comment type="caution">
    <text evidence="2">The sequence shown here is derived from an EMBL/GenBank/DDBJ whole genome shotgun (WGS) entry which is preliminary data.</text>
</comment>
<dbReference type="Proteomes" id="UP000053232">
    <property type="component" value="Unassembled WGS sequence"/>
</dbReference>
<evidence type="ECO:0000256" key="1">
    <source>
        <dbReference type="SAM" id="MobiDB-lite"/>
    </source>
</evidence>
<gene>
    <name evidence="2" type="ORF">OXYTRIMIC_428</name>
</gene>
<protein>
    <submittedName>
        <fullName evidence="2">Uncharacterized protein</fullName>
    </submittedName>
</protein>
<feature type="region of interest" description="Disordered" evidence="1">
    <location>
        <begin position="66"/>
        <end position="120"/>
    </location>
</feature>
<name>A0A073ICP5_9SPIT</name>
<reference evidence="3" key="1">
    <citation type="journal article" date="2014" name="Cell">
        <title>The Architecture of a Scrambled Genome Reveals Massive Levels of Genomic Rearrangement during Development.</title>
        <authorList>
            <person name="Chen X."/>
            <person name="Bracht J.R."/>
            <person name="Goldman A.D."/>
            <person name="Dolzhenko E."/>
            <person name="Clay D.M."/>
            <person name="Swart E.C."/>
            <person name="Perlman D.H."/>
            <person name="Doak T.G."/>
            <person name="Stuart A."/>
            <person name="Amemiya C.T."/>
            <person name="Sebra R.P."/>
            <person name="Landweber L.F."/>
        </authorList>
    </citation>
    <scope>NUCLEOTIDE SEQUENCE [LARGE SCALE GENOMIC DNA]</scope>
    <source>
        <strain evidence="3">JRB310</strain>
    </source>
</reference>
<dbReference type="AlphaFoldDB" id="A0A073ICP5"/>